<sequence>MSRDRESPIEGADDPNPEATAADSGSTTLDSETTVPTSRPTAADRNGDASSGRRSQSPLDDPVIHPRDSDPTILRATGSRLRDDPRLWLPFFLAGCLALVADLLREHDPLPATTGIEESTLHASYAIYPTGTFVTERPLGALVDLQPPLLGYALGLELIVLAAIVVAGWETMRRASDAPFHRRRFLVYASGVGFLTVFVEVAAAMGLEYSTDRLLVGLALLAGLLFVAVRLFLVPVTLLREGGVLQPVSVSWRSSRGYGTAIAGVVLLVGIGSWALAQVPVIGSLCSTTVAGTVHAVSLVVVYERCVNA</sequence>
<dbReference type="HOGENOM" id="CLU_086557_0_0_2"/>
<evidence type="ECO:0000256" key="1">
    <source>
        <dbReference type="SAM" id="MobiDB-lite"/>
    </source>
</evidence>
<geneLocation type="plasmid" evidence="3 4">
    <name>pHALXA01</name>
</geneLocation>
<feature type="transmembrane region" description="Helical" evidence="2">
    <location>
        <begin position="87"/>
        <end position="104"/>
    </location>
</feature>
<evidence type="ECO:0000313" key="4">
    <source>
        <dbReference type="Proteomes" id="UP000006794"/>
    </source>
</evidence>
<keyword evidence="3" id="KW-0614">Plasmid</keyword>
<gene>
    <name evidence="3" type="ordered locus">Halxa_0567</name>
</gene>
<feature type="transmembrane region" description="Helical" evidence="2">
    <location>
        <begin position="257"/>
        <end position="276"/>
    </location>
</feature>
<name>F8DDQ7_HALXS</name>
<dbReference type="KEGG" id="hxa:Halxa_0567"/>
<dbReference type="RefSeq" id="WP_013875887.1">
    <property type="nucleotide sequence ID" value="NC_015658.1"/>
</dbReference>
<reference evidence="4" key="1">
    <citation type="journal article" date="2012" name="Stand. Genomic Sci.">
        <title>Complete genome sequence of Halopiger xanaduensis type strain (SH-6(T)).</title>
        <authorList>
            <person name="Anderson I."/>
            <person name="Tindall B.J."/>
            <person name="Rohde M."/>
            <person name="Lucas S."/>
            <person name="Han J."/>
            <person name="Lapidus A."/>
            <person name="Cheng J.F."/>
            <person name="Goodwin L."/>
            <person name="Pitluck S."/>
            <person name="Peters L."/>
            <person name="Pati A."/>
            <person name="Mikhailova N."/>
            <person name="Pagani I."/>
            <person name="Teshima H."/>
            <person name="Han C."/>
            <person name="Tapia R."/>
            <person name="Land M."/>
            <person name="Woyke T."/>
            <person name="Klenk H.P."/>
            <person name="Kyrpides N."/>
            <person name="Ivanova N."/>
        </authorList>
    </citation>
    <scope>NUCLEOTIDE SEQUENCE [LARGE SCALE GENOMIC DNA]</scope>
    <source>
        <strain evidence="4">DSM 18323 / JCM 14033 / SH-6</strain>
        <plasmid evidence="4">Plasmid pHALXA01</plasmid>
    </source>
</reference>
<proteinExistence type="predicted"/>
<evidence type="ECO:0000256" key="2">
    <source>
        <dbReference type="SAM" id="Phobius"/>
    </source>
</evidence>
<feature type="compositionally biased region" description="Polar residues" evidence="1">
    <location>
        <begin position="23"/>
        <end position="40"/>
    </location>
</feature>
<dbReference type="GeneID" id="10795427"/>
<keyword evidence="4" id="KW-1185">Reference proteome</keyword>
<dbReference type="AlphaFoldDB" id="F8DDQ7"/>
<feature type="compositionally biased region" description="Polar residues" evidence="1">
    <location>
        <begin position="48"/>
        <end position="58"/>
    </location>
</feature>
<feature type="transmembrane region" description="Helical" evidence="2">
    <location>
        <begin position="185"/>
        <end position="207"/>
    </location>
</feature>
<keyword evidence="2" id="KW-1133">Transmembrane helix</keyword>
<dbReference type="Proteomes" id="UP000006794">
    <property type="component" value="Plasmid pHALXA01"/>
</dbReference>
<accession>F8DDQ7</accession>
<dbReference type="OrthoDB" id="163483at2157"/>
<organism evidence="3 4">
    <name type="scientific">Halopiger xanaduensis (strain DSM 18323 / JCM 14033 / SH-6)</name>
    <dbReference type="NCBI Taxonomy" id="797210"/>
    <lineage>
        <taxon>Archaea</taxon>
        <taxon>Methanobacteriati</taxon>
        <taxon>Methanobacteriota</taxon>
        <taxon>Stenosarchaea group</taxon>
        <taxon>Halobacteria</taxon>
        <taxon>Halobacteriales</taxon>
        <taxon>Natrialbaceae</taxon>
        <taxon>Halopiger</taxon>
    </lineage>
</organism>
<feature type="transmembrane region" description="Helical" evidence="2">
    <location>
        <begin position="149"/>
        <end position="169"/>
    </location>
</feature>
<feature type="transmembrane region" description="Helical" evidence="2">
    <location>
        <begin position="282"/>
        <end position="303"/>
    </location>
</feature>
<feature type="transmembrane region" description="Helical" evidence="2">
    <location>
        <begin position="213"/>
        <end position="236"/>
    </location>
</feature>
<dbReference type="EMBL" id="CP002840">
    <property type="protein sequence ID" value="AEH39159.1"/>
    <property type="molecule type" value="Genomic_DNA"/>
</dbReference>
<keyword evidence="2" id="KW-0812">Transmembrane</keyword>
<evidence type="ECO:0000313" key="3">
    <source>
        <dbReference type="EMBL" id="AEH39159.1"/>
    </source>
</evidence>
<protein>
    <submittedName>
        <fullName evidence="3">Uncharacterized protein</fullName>
    </submittedName>
</protein>
<keyword evidence="2" id="KW-0472">Membrane</keyword>
<feature type="region of interest" description="Disordered" evidence="1">
    <location>
        <begin position="1"/>
        <end position="77"/>
    </location>
</feature>